<comment type="caution">
    <text evidence="3">The sequence shown here is derived from an EMBL/GenBank/DDBJ whole genome shotgun (WGS) entry which is preliminary data.</text>
</comment>
<evidence type="ECO:0000259" key="2">
    <source>
        <dbReference type="Pfam" id="PF04424"/>
    </source>
</evidence>
<dbReference type="OrthoDB" id="10261212at2759"/>
<dbReference type="eggNOG" id="KOG2427">
    <property type="taxonomic scope" value="Eukaryota"/>
</dbReference>
<sequence>MPLTQKGMDLNPVFTSPTGFRPSGIGGGELKLFEHVGIKLVHGWLVDPGSQEAKALERAPDYDAAVNLIAEVDHLTNGKFVMEEEAPNVAGPSSSSSSAQPVASSSSSNGGMGPTYNLTEEQQAKIADAIVVRDFLDHSQSQLTYHGLFQLASELPADTLVALFRNSHLSVLLKVEHDEGPAIYTLATDQVFLRESSVVWERLEDVDGGWSTFVDSNFVKASPAGGDFAGQTAEDALKAMEILESQYQELGDPNDLALAQQLQAEEDYLARKDYQRRRHQMRLAEEERVKQEKPKTKNKMSKSKDCVIM</sequence>
<dbReference type="PANTHER" id="PTHR18063">
    <property type="entry name" value="NF-E2 INDUCIBLE PROTEIN"/>
    <property type="match status" value="1"/>
</dbReference>
<name>D6RM40_COPC7</name>
<dbReference type="VEuPathDB" id="FungiDB:CC1G_14461"/>
<feature type="compositionally biased region" description="Basic and acidic residues" evidence="1">
    <location>
        <begin position="282"/>
        <end position="295"/>
    </location>
</feature>
<dbReference type="EMBL" id="AACS02000004">
    <property type="protein sequence ID" value="EFI27969.1"/>
    <property type="molecule type" value="Genomic_DNA"/>
</dbReference>
<dbReference type="InterPro" id="IPR033979">
    <property type="entry name" value="MINDY_domain"/>
</dbReference>
<dbReference type="KEGG" id="cci:CC1G_14461"/>
<dbReference type="InterPro" id="IPR007518">
    <property type="entry name" value="MINDY"/>
</dbReference>
<feature type="region of interest" description="Disordered" evidence="1">
    <location>
        <begin position="86"/>
        <end position="116"/>
    </location>
</feature>
<dbReference type="GO" id="GO:0004843">
    <property type="term" value="F:cysteine-type deubiquitinase activity"/>
    <property type="evidence" value="ECO:0007669"/>
    <property type="project" value="InterPro"/>
</dbReference>
<protein>
    <recommendedName>
        <fullName evidence="2">MINDY deubiquitinase domain-containing protein</fullName>
    </recommendedName>
</protein>
<accession>D6RM40</accession>
<evidence type="ECO:0000313" key="3">
    <source>
        <dbReference type="EMBL" id="EFI27969.1"/>
    </source>
</evidence>
<evidence type="ECO:0000313" key="4">
    <source>
        <dbReference type="Proteomes" id="UP000001861"/>
    </source>
</evidence>
<dbReference type="Proteomes" id="UP000001861">
    <property type="component" value="Unassembled WGS sequence"/>
</dbReference>
<dbReference type="InParanoid" id="D6RM40"/>
<organism evidence="3 4">
    <name type="scientific">Coprinopsis cinerea (strain Okayama-7 / 130 / ATCC MYA-4618 / FGSC 9003)</name>
    <name type="common">Inky cap fungus</name>
    <name type="synonym">Hormographiella aspergillata</name>
    <dbReference type="NCBI Taxonomy" id="240176"/>
    <lineage>
        <taxon>Eukaryota</taxon>
        <taxon>Fungi</taxon>
        <taxon>Dikarya</taxon>
        <taxon>Basidiomycota</taxon>
        <taxon>Agaricomycotina</taxon>
        <taxon>Agaricomycetes</taxon>
        <taxon>Agaricomycetidae</taxon>
        <taxon>Agaricales</taxon>
        <taxon>Agaricineae</taxon>
        <taxon>Psathyrellaceae</taxon>
        <taxon>Coprinopsis</taxon>
    </lineage>
</organism>
<dbReference type="GeneID" id="9379098"/>
<proteinExistence type="predicted"/>
<keyword evidence="4" id="KW-1185">Reference proteome</keyword>
<evidence type="ECO:0000256" key="1">
    <source>
        <dbReference type="SAM" id="MobiDB-lite"/>
    </source>
</evidence>
<dbReference type="RefSeq" id="XP_002911463.1">
    <property type="nucleotide sequence ID" value="XM_002911417.1"/>
</dbReference>
<dbReference type="GO" id="GO:0016807">
    <property type="term" value="F:cysteine-type carboxypeptidase activity"/>
    <property type="evidence" value="ECO:0007669"/>
    <property type="project" value="TreeGrafter"/>
</dbReference>
<dbReference type="HOGENOM" id="CLU_022566_1_1_1"/>
<dbReference type="PANTHER" id="PTHR18063:SF6">
    <property type="entry name" value="UBIQUITIN CARBOXYL-TERMINAL HYDROLASE"/>
    <property type="match status" value="1"/>
</dbReference>
<dbReference type="GO" id="GO:0071108">
    <property type="term" value="P:protein K48-linked deubiquitination"/>
    <property type="evidence" value="ECO:0007669"/>
    <property type="project" value="TreeGrafter"/>
</dbReference>
<feature type="domain" description="MINDY deubiquitinase" evidence="2">
    <location>
        <begin position="1"/>
        <end position="218"/>
    </location>
</feature>
<dbReference type="GO" id="GO:1990380">
    <property type="term" value="F:K48-linked deubiquitinase activity"/>
    <property type="evidence" value="ECO:0007669"/>
    <property type="project" value="InterPro"/>
</dbReference>
<dbReference type="AlphaFoldDB" id="D6RM40"/>
<dbReference type="STRING" id="240176.D6RM40"/>
<dbReference type="OMA" id="HTRFSNE"/>
<feature type="region of interest" description="Disordered" evidence="1">
    <location>
        <begin position="282"/>
        <end position="309"/>
    </location>
</feature>
<dbReference type="GO" id="GO:0071944">
    <property type="term" value="C:cell periphery"/>
    <property type="evidence" value="ECO:0007669"/>
    <property type="project" value="TreeGrafter"/>
</dbReference>
<dbReference type="GO" id="GO:0005829">
    <property type="term" value="C:cytosol"/>
    <property type="evidence" value="ECO:0007669"/>
    <property type="project" value="TreeGrafter"/>
</dbReference>
<gene>
    <name evidence="3" type="ORF">CC1G_14461</name>
</gene>
<dbReference type="Pfam" id="PF04424">
    <property type="entry name" value="MINDY_DUB"/>
    <property type="match status" value="1"/>
</dbReference>
<reference evidence="3 4" key="1">
    <citation type="journal article" date="2010" name="Proc. Natl. Acad. Sci. U.S.A.">
        <title>Insights into evolution of multicellular fungi from the assembled chromosomes of the mushroom Coprinopsis cinerea (Coprinus cinereus).</title>
        <authorList>
            <person name="Stajich J.E."/>
            <person name="Wilke S.K."/>
            <person name="Ahren D."/>
            <person name="Au C.H."/>
            <person name="Birren B.W."/>
            <person name="Borodovsky M."/>
            <person name="Burns C."/>
            <person name="Canback B."/>
            <person name="Casselton L.A."/>
            <person name="Cheng C.K."/>
            <person name="Deng J."/>
            <person name="Dietrich F.S."/>
            <person name="Fargo D.C."/>
            <person name="Farman M.L."/>
            <person name="Gathman A.C."/>
            <person name="Goldberg J."/>
            <person name="Guigo R."/>
            <person name="Hoegger P.J."/>
            <person name="Hooker J.B."/>
            <person name="Huggins A."/>
            <person name="James T.Y."/>
            <person name="Kamada T."/>
            <person name="Kilaru S."/>
            <person name="Kodira C."/>
            <person name="Kues U."/>
            <person name="Kupfer D."/>
            <person name="Kwan H.S."/>
            <person name="Lomsadze A."/>
            <person name="Li W."/>
            <person name="Lilly W.W."/>
            <person name="Ma L.J."/>
            <person name="Mackey A.J."/>
            <person name="Manning G."/>
            <person name="Martin F."/>
            <person name="Muraguchi H."/>
            <person name="Natvig D.O."/>
            <person name="Palmerini H."/>
            <person name="Ramesh M.A."/>
            <person name="Rehmeyer C.J."/>
            <person name="Roe B.A."/>
            <person name="Shenoy N."/>
            <person name="Stanke M."/>
            <person name="Ter-Hovhannisyan V."/>
            <person name="Tunlid A."/>
            <person name="Velagapudi R."/>
            <person name="Vision T.J."/>
            <person name="Zeng Q."/>
            <person name="Zolan M.E."/>
            <person name="Pukkila P.J."/>
        </authorList>
    </citation>
    <scope>NUCLEOTIDE SEQUENCE [LARGE SCALE GENOMIC DNA]</scope>
    <source>
        <strain evidence="4">Okayama-7 / 130 / ATCC MYA-4618 / FGSC 9003</strain>
    </source>
</reference>
<feature type="compositionally biased region" description="Low complexity" evidence="1">
    <location>
        <begin position="87"/>
        <end position="109"/>
    </location>
</feature>